<protein>
    <submittedName>
        <fullName evidence="2">Uncharacterized protein</fullName>
    </submittedName>
</protein>
<evidence type="ECO:0000313" key="2">
    <source>
        <dbReference type="EMBL" id="KLO10481.1"/>
    </source>
</evidence>
<keyword evidence="3" id="KW-1185">Reference proteome</keyword>
<feature type="region of interest" description="Disordered" evidence="1">
    <location>
        <begin position="124"/>
        <end position="174"/>
    </location>
</feature>
<reference evidence="2 3" key="1">
    <citation type="submission" date="2015-04" db="EMBL/GenBank/DDBJ databases">
        <title>Complete genome sequence of Schizopora paradoxa KUC8140, a cosmopolitan wood degrader in East Asia.</title>
        <authorList>
            <consortium name="DOE Joint Genome Institute"/>
            <person name="Min B."/>
            <person name="Park H."/>
            <person name="Jang Y."/>
            <person name="Kim J.-J."/>
            <person name="Kim K.H."/>
            <person name="Pangilinan J."/>
            <person name="Lipzen A."/>
            <person name="Riley R."/>
            <person name="Grigoriev I.V."/>
            <person name="Spatafora J.W."/>
            <person name="Choi I.-G."/>
        </authorList>
    </citation>
    <scope>NUCLEOTIDE SEQUENCE [LARGE SCALE GENOMIC DNA]</scope>
    <source>
        <strain evidence="2 3">KUC8140</strain>
    </source>
</reference>
<organism evidence="2 3">
    <name type="scientific">Schizopora paradoxa</name>
    <dbReference type="NCBI Taxonomy" id="27342"/>
    <lineage>
        <taxon>Eukaryota</taxon>
        <taxon>Fungi</taxon>
        <taxon>Dikarya</taxon>
        <taxon>Basidiomycota</taxon>
        <taxon>Agaricomycotina</taxon>
        <taxon>Agaricomycetes</taxon>
        <taxon>Hymenochaetales</taxon>
        <taxon>Schizoporaceae</taxon>
        <taxon>Schizopora</taxon>
    </lineage>
</organism>
<proteinExistence type="predicted"/>
<evidence type="ECO:0000256" key="1">
    <source>
        <dbReference type="SAM" id="MobiDB-lite"/>
    </source>
</evidence>
<accession>A0A0H2S0G3</accession>
<name>A0A0H2S0G3_9AGAM</name>
<evidence type="ECO:0000313" key="3">
    <source>
        <dbReference type="Proteomes" id="UP000053477"/>
    </source>
</evidence>
<gene>
    <name evidence="2" type="ORF">SCHPADRAFT_892322</name>
</gene>
<sequence length="211" mass="23792">MHLLCCDTDVDKYTNTIAVKIRGMEDAETQVWARGHPRIRPNMPRVFAFYDWRSAYWDILSNDCLDCLLGVKQKTSDIMLGSLLSPRTERYSTRREAAFLNSDVKRATASTIALAFASARFGRRSSGDMSKDSLSGARRPSSSQIPPIVGQLSSRDDTCKSERQRPSNGSDTHRKEYCDATCQACRSGRRIWGREWIKELGMSGDERLAPT</sequence>
<dbReference type="InParanoid" id="A0A0H2S0G3"/>
<feature type="compositionally biased region" description="Basic and acidic residues" evidence="1">
    <location>
        <begin position="154"/>
        <end position="174"/>
    </location>
</feature>
<dbReference type="AlphaFoldDB" id="A0A0H2S0G3"/>
<dbReference type="Proteomes" id="UP000053477">
    <property type="component" value="Unassembled WGS sequence"/>
</dbReference>
<dbReference type="EMBL" id="KQ086025">
    <property type="protein sequence ID" value="KLO10481.1"/>
    <property type="molecule type" value="Genomic_DNA"/>
</dbReference>